<evidence type="ECO:0000256" key="2">
    <source>
        <dbReference type="ARBA" id="ARBA00008316"/>
    </source>
</evidence>
<dbReference type="EMBL" id="JACRSU010000002">
    <property type="protein sequence ID" value="MBC8540425.1"/>
    <property type="molecule type" value="Genomic_DNA"/>
</dbReference>
<keyword evidence="4 7" id="KW-0805">Transcription regulation</keyword>
<dbReference type="Gene3D" id="1.10.10.10">
    <property type="entry name" value="Winged helix-like DNA-binding domain superfamily/Winged helix DNA-binding domain"/>
    <property type="match status" value="1"/>
</dbReference>
<evidence type="ECO:0000256" key="7">
    <source>
        <dbReference type="HAMAP-Rule" id="MF_00173"/>
    </source>
</evidence>
<keyword evidence="5 7" id="KW-0238">DNA-binding</keyword>
<comment type="pathway">
    <text evidence="7">Amino-acid biosynthesis; L-arginine biosynthesis [regulation].</text>
</comment>
<evidence type="ECO:0000256" key="4">
    <source>
        <dbReference type="ARBA" id="ARBA00023015"/>
    </source>
</evidence>
<dbReference type="AlphaFoldDB" id="A0A926HYR8"/>
<dbReference type="PANTHER" id="PTHR34471">
    <property type="entry name" value="ARGININE REPRESSOR"/>
    <property type="match status" value="1"/>
</dbReference>
<keyword evidence="7" id="KW-0028">Amino-acid biosynthesis</keyword>
<dbReference type="InterPro" id="IPR020899">
    <property type="entry name" value="Arg_repress_C"/>
</dbReference>
<keyword evidence="3 7" id="KW-0963">Cytoplasm</keyword>
<dbReference type="Pfam" id="PF02863">
    <property type="entry name" value="Arg_repressor_C"/>
    <property type="match status" value="1"/>
</dbReference>
<evidence type="ECO:0000313" key="10">
    <source>
        <dbReference type="EMBL" id="MBC8540425.1"/>
    </source>
</evidence>
<dbReference type="Pfam" id="PF01316">
    <property type="entry name" value="Arg_repressor"/>
    <property type="match status" value="1"/>
</dbReference>
<comment type="function">
    <text evidence="7">Regulates arginine biosynthesis genes.</text>
</comment>
<evidence type="ECO:0000259" key="9">
    <source>
        <dbReference type="Pfam" id="PF02863"/>
    </source>
</evidence>
<keyword evidence="7" id="KW-0055">Arginine biosynthesis</keyword>
<dbReference type="HAMAP" id="MF_00173">
    <property type="entry name" value="Arg_repressor"/>
    <property type="match status" value="1"/>
</dbReference>
<feature type="domain" description="Arginine repressor DNA-binding" evidence="8">
    <location>
        <begin position="2"/>
        <end position="62"/>
    </location>
</feature>
<dbReference type="SUPFAM" id="SSF46785">
    <property type="entry name" value="Winged helix' DNA-binding domain"/>
    <property type="match status" value="1"/>
</dbReference>
<dbReference type="GO" id="GO:0034618">
    <property type="term" value="F:arginine binding"/>
    <property type="evidence" value="ECO:0007669"/>
    <property type="project" value="InterPro"/>
</dbReference>
<comment type="caution">
    <text evidence="10">The sequence shown here is derived from an EMBL/GenBank/DDBJ whole genome shotgun (WGS) entry which is preliminary data.</text>
</comment>
<feature type="domain" description="Arginine repressor C-terminal" evidence="9">
    <location>
        <begin position="82"/>
        <end position="146"/>
    </location>
</feature>
<keyword evidence="7" id="KW-0678">Repressor</keyword>
<dbReference type="GO" id="GO:1900079">
    <property type="term" value="P:regulation of arginine biosynthetic process"/>
    <property type="evidence" value="ECO:0007669"/>
    <property type="project" value="UniProtKB-UniRule"/>
</dbReference>
<dbReference type="GO" id="GO:0006526">
    <property type="term" value="P:L-arginine biosynthetic process"/>
    <property type="evidence" value="ECO:0007669"/>
    <property type="project" value="UniProtKB-KW"/>
</dbReference>
<comment type="similarity">
    <text evidence="2 7">Belongs to the ArgR family.</text>
</comment>
<evidence type="ECO:0000259" key="8">
    <source>
        <dbReference type="Pfam" id="PF01316"/>
    </source>
</evidence>
<dbReference type="PANTHER" id="PTHR34471:SF1">
    <property type="entry name" value="ARGININE REPRESSOR"/>
    <property type="match status" value="1"/>
</dbReference>
<comment type="subcellular location">
    <subcellularLocation>
        <location evidence="1 7">Cytoplasm</location>
    </subcellularLocation>
</comment>
<evidence type="ECO:0000256" key="6">
    <source>
        <dbReference type="ARBA" id="ARBA00023163"/>
    </source>
</evidence>
<keyword evidence="6 7" id="KW-0804">Transcription</keyword>
<evidence type="ECO:0000256" key="5">
    <source>
        <dbReference type="ARBA" id="ARBA00023125"/>
    </source>
</evidence>
<evidence type="ECO:0000256" key="1">
    <source>
        <dbReference type="ARBA" id="ARBA00004496"/>
    </source>
</evidence>
<gene>
    <name evidence="7" type="primary">argR</name>
    <name evidence="10" type="ORF">H8698_05490</name>
</gene>
<dbReference type="GO" id="GO:0051259">
    <property type="term" value="P:protein complex oligomerization"/>
    <property type="evidence" value="ECO:0007669"/>
    <property type="project" value="InterPro"/>
</dbReference>
<dbReference type="GO" id="GO:0003700">
    <property type="term" value="F:DNA-binding transcription factor activity"/>
    <property type="evidence" value="ECO:0007669"/>
    <property type="project" value="UniProtKB-UniRule"/>
</dbReference>
<dbReference type="InterPro" id="IPR036388">
    <property type="entry name" value="WH-like_DNA-bd_sf"/>
</dbReference>
<name>A0A926HYR8_9FIRM</name>
<protein>
    <recommendedName>
        <fullName evidence="7">Arginine repressor</fullName>
    </recommendedName>
</protein>
<dbReference type="PRINTS" id="PR01467">
    <property type="entry name" value="ARGREPRESSOR"/>
</dbReference>
<dbReference type="Gene3D" id="3.30.1360.40">
    <property type="match status" value="1"/>
</dbReference>
<dbReference type="InterPro" id="IPR036390">
    <property type="entry name" value="WH_DNA-bd_sf"/>
</dbReference>
<dbReference type="InterPro" id="IPR036251">
    <property type="entry name" value="Arg_repress_C_sf"/>
</dbReference>
<keyword evidence="11" id="KW-1185">Reference proteome</keyword>
<dbReference type="SUPFAM" id="SSF55252">
    <property type="entry name" value="C-terminal domain of arginine repressor"/>
    <property type="match status" value="1"/>
</dbReference>
<dbReference type="GO" id="GO:0003677">
    <property type="term" value="F:DNA binding"/>
    <property type="evidence" value="ECO:0007669"/>
    <property type="project" value="UniProtKB-KW"/>
</dbReference>
<reference evidence="10" key="1">
    <citation type="submission" date="2020-08" db="EMBL/GenBank/DDBJ databases">
        <title>Genome public.</title>
        <authorList>
            <person name="Liu C."/>
            <person name="Sun Q."/>
        </authorList>
    </citation>
    <scope>NUCLEOTIDE SEQUENCE</scope>
    <source>
        <strain evidence="10">H8</strain>
    </source>
</reference>
<dbReference type="Proteomes" id="UP000611762">
    <property type="component" value="Unassembled WGS sequence"/>
</dbReference>
<proteinExistence type="inferred from homology"/>
<evidence type="ECO:0000313" key="11">
    <source>
        <dbReference type="Proteomes" id="UP000611762"/>
    </source>
</evidence>
<evidence type="ECO:0000256" key="3">
    <source>
        <dbReference type="ARBA" id="ARBA00022490"/>
    </source>
</evidence>
<sequence>MKLSRHTKILDLIAKYSIDTQEELARRLADSGYNVTQATVSRDIKDLKLVKVLGDNGVYKYVQSGGRENNSADKNFNSILVSSVINIEFAINIVVIKTHSGMAQAVGFVIDSLGFDEIIGCVAGDDTLLCVTKTEKNAAFLADKIKLMIKS</sequence>
<dbReference type="InterPro" id="IPR020900">
    <property type="entry name" value="Arg_repress_DNA-bd"/>
</dbReference>
<dbReference type="RefSeq" id="WP_177681127.1">
    <property type="nucleotide sequence ID" value="NZ_JACRSU010000002.1"/>
</dbReference>
<dbReference type="GO" id="GO:0005737">
    <property type="term" value="C:cytoplasm"/>
    <property type="evidence" value="ECO:0007669"/>
    <property type="project" value="UniProtKB-SubCell"/>
</dbReference>
<dbReference type="InterPro" id="IPR001669">
    <property type="entry name" value="Arg_repress"/>
</dbReference>
<accession>A0A926HYR8</accession>
<organism evidence="10 11">
    <name type="scientific">Congzhengia minquanensis</name>
    <dbReference type="NCBI Taxonomy" id="2763657"/>
    <lineage>
        <taxon>Bacteria</taxon>
        <taxon>Bacillati</taxon>
        <taxon>Bacillota</taxon>
        <taxon>Clostridia</taxon>
        <taxon>Eubacteriales</taxon>
        <taxon>Oscillospiraceae</taxon>
        <taxon>Congzhengia</taxon>
    </lineage>
</organism>